<evidence type="ECO:0000313" key="1">
    <source>
        <dbReference type="EMBL" id="RDC37636.1"/>
    </source>
</evidence>
<evidence type="ECO:0008006" key="3">
    <source>
        <dbReference type="Google" id="ProtNLM"/>
    </source>
</evidence>
<sequence length="104" mass="11438">MSGFSETAVLVHVTYAEGKNGRQLPESTRKRVFVNPFSVSAASFNVADAEGMRPRHLLQMRACDYHGEETIEYRGEALAITDVSRGGRGEFVRLTCSQKVADDG</sequence>
<name>A0ABD7GIC1_EGGLN</name>
<proteinExistence type="predicted"/>
<accession>A0ABD7GIC1</accession>
<dbReference type="AlphaFoldDB" id="A0ABD7GIC1"/>
<dbReference type="GeneID" id="69512416"/>
<dbReference type="EMBL" id="PPUQ01000011">
    <property type="protein sequence ID" value="RDC37636.1"/>
    <property type="molecule type" value="Genomic_DNA"/>
</dbReference>
<reference evidence="1 2" key="1">
    <citation type="journal article" date="2018" name="Elife">
        <title>Discovery and characterization of a prevalent human gut bacterial enzyme sufficient for the inactivation of a family of plant toxins.</title>
        <authorList>
            <person name="Koppel N."/>
            <person name="Bisanz J.E."/>
            <person name="Pandelia M.E."/>
            <person name="Turnbaugh P.J."/>
            <person name="Balskus E.P."/>
        </authorList>
    </citation>
    <scope>NUCLEOTIDE SEQUENCE [LARGE SCALE GENOMIC DNA]</scope>
    <source>
        <strain evidence="1 2">16A</strain>
    </source>
</reference>
<comment type="caution">
    <text evidence="1">The sequence shown here is derived from an EMBL/GenBank/DDBJ whole genome shotgun (WGS) entry which is preliminary data.</text>
</comment>
<organism evidence="1 2">
    <name type="scientific">Eggerthella lenta</name>
    <name type="common">Eubacterium lentum</name>
    <dbReference type="NCBI Taxonomy" id="84112"/>
    <lineage>
        <taxon>Bacteria</taxon>
        <taxon>Bacillati</taxon>
        <taxon>Actinomycetota</taxon>
        <taxon>Coriobacteriia</taxon>
        <taxon>Eggerthellales</taxon>
        <taxon>Eggerthellaceae</taxon>
        <taxon>Eggerthella</taxon>
    </lineage>
</organism>
<protein>
    <recommendedName>
        <fullName evidence="3">Phage head-tail adapter protein</fullName>
    </recommendedName>
</protein>
<gene>
    <name evidence="1" type="ORF">C1853_09275</name>
</gene>
<dbReference type="RefSeq" id="WP_114526808.1">
    <property type="nucleotide sequence ID" value="NZ_AP025575.1"/>
</dbReference>
<dbReference type="Proteomes" id="UP000253915">
    <property type="component" value="Unassembled WGS sequence"/>
</dbReference>
<evidence type="ECO:0000313" key="2">
    <source>
        <dbReference type="Proteomes" id="UP000253915"/>
    </source>
</evidence>